<dbReference type="Pfam" id="PF02682">
    <property type="entry name" value="CT_C_D"/>
    <property type="match status" value="1"/>
</dbReference>
<organism evidence="5 6">
    <name type="scientific">Francisella frigiditurris</name>
    <dbReference type="NCBI Taxonomy" id="1542390"/>
    <lineage>
        <taxon>Bacteria</taxon>
        <taxon>Pseudomonadati</taxon>
        <taxon>Pseudomonadota</taxon>
        <taxon>Gammaproteobacteria</taxon>
        <taxon>Thiotrichales</taxon>
        <taxon>Francisellaceae</taxon>
        <taxon>Francisella</taxon>
    </lineage>
</organism>
<dbReference type="SMART" id="SM00796">
    <property type="entry name" value="AHS1"/>
    <property type="match status" value="1"/>
</dbReference>
<dbReference type="InterPro" id="IPR029000">
    <property type="entry name" value="Cyclophilin-like_dom_sf"/>
</dbReference>
<dbReference type="KEGG" id="frc:KX01_384"/>
<evidence type="ECO:0000313" key="5">
    <source>
        <dbReference type="EMBL" id="APC97250.1"/>
    </source>
</evidence>
<dbReference type="GO" id="GO:0016787">
    <property type="term" value="F:hydrolase activity"/>
    <property type="evidence" value="ECO:0007669"/>
    <property type="project" value="UniProtKB-KW"/>
</dbReference>
<name>A0A1J0KU73_9GAMM</name>
<protein>
    <submittedName>
        <fullName evidence="5">Allophanate hydrolase subunit 1 family protein</fullName>
    </submittedName>
</protein>
<evidence type="ECO:0000256" key="1">
    <source>
        <dbReference type="ARBA" id="ARBA00022741"/>
    </source>
</evidence>
<dbReference type="InterPro" id="IPR003833">
    <property type="entry name" value="CT_C_D"/>
</dbReference>
<dbReference type="SUPFAM" id="SSF160467">
    <property type="entry name" value="PH0987 N-terminal domain-like"/>
    <property type="match status" value="1"/>
</dbReference>
<reference evidence="6" key="1">
    <citation type="submission" date="2014-10" db="EMBL/GenBank/DDBJ databases">
        <authorList>
            <person name="Kuske C.R."/>
            <person name="Challacombe J.F."/>
            <person name="Daligault H.E."/>
            <person name="Davenport K.W."/>
            <person name="Johnson S.L."/>
            <person name="Siddaramappa S."/>
            <person name="Petersen J.M."/>
        </authorList>
    </citation>
    <scope>NUCLEOTIDE SEQUENCE [LARGE SCALE GENOMIC DNA]</scope>
    <source>
        <strain evidence="6">CA97-1460</strain>
    </source>
</reference>
<keyword evidence="1" id="KW-0547">Nucleotide-binding</keyword>
<evidence type="ECO:0000256" key="3">
    <source>
        <dbReference type="ARBA" id="ARBA00022840"/>
    </source>
</evidence>
<feature type="domain" description="Carboxyltransferase" evidence="4">
    <location>
        <begin position="1"/>
        <end position="203"/>
    </location>
</feature>
<dbReference type="Gene3D" id="3.30.1360.40">
    <property type="match status" value="1"/>
</dbReference>
<dbReference type="STRING" id="1542390.KX01_384"/>
<evidence type="ECO:0000259" key="4">
    <source>
        <dbReference type="SMART" id="SM00796"/>
    </source>
</evidence>
<dbReference type="PANTHER" id="PTHR34698">
    <property type="entry name" value="5-OXOPROLINASE SUBUNIT B"/>
    <property type="match status" value="1"/>
</dbReference>
<dbReference type="Proteomes" id="UP000182521">
    <property type="component" value="Chromosome"/>
</dbReference>
<keyword evidence="3" id="KW-0067">ATP-binding</keyword>
<accession>A0A1J0KU73</accession>
<dbReference type="RefSeq" id="WP_071663380.1">
    <property type="nucleotide sequence ID" value="NZ_CP009654.1"/>
</dbReference>
<dbReference type="OrthoDB" id="9778567at2"/>
<gene>
    <name evidence="5" type="ORF">KX01_384</name>
</gene>
<keyword evidence="2 5" id="KW-0378">Hydrolase</keyword>
<dbReference type="InterPro" id="IPR010016">
    <property type="entry name" value="PxpB"/>
</dbReference>
<dbReference type="SUPFAM" id="SSF50891">
    <property type="entry name" value="Cyclophilin-like"/>
    <property type="match status" value="1"/>
</dbReference>
<dbReference type="EMBL" id="CP009654">
    <property type="protein sequence ID" value="APC97250.1"/>
    <property type="molecule type" value="Genomic_DNA"/>
</dbReference>
<dbReference type="AlphaFoldDB" id="A0A1J0KU73"/>
<dbReference type="Gene3D" id="2.40.100.10">
    <property type="entry name" value="Cyclophilin-like"/>
    <property type="match status" value="1"/>
</dbReference>
<sequence>MNNYFLSTSCFVCNFSDKLSIEDNSKVLAIYRSILSDKDFLNKHSIYDVVPTYNSIAFHFDNFDYQSIEKAVLEKVSQIDFNQAFESKTHYIEVQYNGMDLEEVSKNIQLSVPEIVSLHTKNTYHIAMLGFKPYFPYLLGMDKKLEVPRLAKPRNRVGVGSIGIGGAQTAIFTTETPSGWNIIGNTDFRDFSQFSAGDKIIFKEVR</sequence>
<evidence type="ECO:0000313" key="6">
    <source>
        <dbReference type="Proteomes" id="UP000182521"/>
    </source>
</evidence>
<evidence type="ECO:0000256" key="2">
    <source>
        <dbReference type="ARBA" id="ARBA00022801"/>
    </source>
</evidence>
<proteinExistence type="predicted"/>
<dbReference type="PANTHER" id="PTHR34698:SF2">
    <property type="entry name" value="5-OXOPROLINASE SUBUNIT B"/>
    <property type="match status" value="1"/>
</dbReference>
<keyword evidence="6" id="KW-1185">Reference proteome</keyword>
<dbReference type="GO" id="GO:0005524">
    <property type="term" value="F:ATP binding"/>
    <property type="evidence" value="ECO:0007669"/>
    <property type="project" value="UniProtKB-KW"/>
</dbReference>